<feature type="domain" description="PucR C-terminal helix-turn-helix" evidence="1">
    <location>
        <begin position="428"/>
        <end position="483"/>
    </location>
</feature>
<dbReference type="Gene3D" id="1.10.10.2840">
    <property type="entry name" value="PucR C-terminal helix-turn-helix domain"/>
    <property type="match status" value="1"/>
</dbReference>
<dbReference type="InterPro" id="IPR042070">
    <property type="entry name" value="PucR_C-HTH_sf"/>
</dbReference>
<dbReference type="Pfam" id="PF13556">
    <property type="entry name" value="HTH_30"/>
    <property type="match status" value="1"/>
</dbReference>
<accession>A0A3P3XQ98</accession>
<dbReference type="InterPro" id="IPR051448">
    <property type="entry name" value="CdaR-like_regulators"/>
</dbReference>
<dbReference type="AlphaFoldDB" id="A0A3P3XQ98"/>
<organism evidence="2">
    <name type="scientific">uncultured spirochete</name>
    <dbReference type="NCBI Taxonomy" id="156406"/>
    <lineage>
        <taxon>Bacteria</taxon>
        <taxon>Pseudomonadati</taxon>
        <taxon>Spirochaetota</taxon>
        <taxon>Spirochaetia</taxon>
        <taxon>Spirochaetales</taxon>
        <taxon>environmental samples</taxon>
    </lineage>
</organism>
<dbReference type="InterPro" id="IPR025736">
    <property type="entry name" value="PucR_C-HTH_dom"/>
</dbReference>
<reference evidence="2" key="1">
    <citation type="submission" date="2017-02" db="EMBL/GenBank/DDBJ databases">
        <authorList>
            <person name="Regsiter A."/>
            <person name="William W."/>
        </authorList>
    </citation>
    <scope>NUCLEOTIDE SEQUENCE</scope>
    <source>
        <strain evidence="2">BdmA 4</strain>
    </source>
</reference>
<protein>
    <recommendedName>
        <fullName evidence="1">PucR C-terminal helix-turn-helix domain-containing protein</fullName>
    </recommendedName>
</protein>
<evidence type="ECO:0000313" key="2">
    <source>
        <dbReference type="EMBL" id="SLM18435.1"/>
    </source>
</evidence>
<sequence length="492" mass="56303">MKLSMWILADWLGEFAPSLHIIEGKAGLTGTRLYSAGSPEQDPSAAIIGDAAQMLPRGSRARTDAVLCLNGEDWLLFDHGDVGVILNACLEAFEFYNAWESAIKDVAYASPDAPFEKLLDLSSPVLKNPILVADWKGEVLAISRNHKPIADRETWGHWVDQGYFPSYTYDRLKNYPQFLEDMNRSEEIRIFDFPQFEYRCIHFSVRYNNETSLYVHIIEDDTKLTEGLIQVASVLKQTIAIVLDRSNVMAKTNQIVSLFSDIIAGKYPERDALVWVRSQLGWDKSKTWYLVIFRNFLPESFSETALLEVLKKQVRKGCSFIWENHPIMIVDCEEWSVAFPKIKKLLGGSGFCCGVSMPFDKQKDLPFALNQAKLSMELSDGKNTIAMCEDCAWSYIVKEIKSQITDMQMLHPAVKVLQEHDRQTGGQLTRTLYEYLRHERSADATSKALFIHRNSLRYRLDRIEELIDADLNDPDTRMYIILSYEIKEMTSS</sequence>
<proteinExistence type="predicted"/>
<gene>
    <name evidence="2" type="ORF">SPIRO4BDMA_41007</name>
</gene>
<dbReference type="PANTHER" id="PTHR33744">
    <property type="entry name" value="CARBOHYDRATE DIACID REGULATOR"/>
    <property type="match status" value="1"/>
</dbReference>
<dbReference type="EMBL" id="FWDO01000004">
    <property type="protein sequence ID" value="SLM18435.1"/>
    <property type="molecule type" value="Genomic_DNA"/>
</dbReference>
<evidence type="ECO:0000259" key="1">
    <source>
        <dbReference type="Pfam" id="PF13556"/>
    </source>
</evidence>
<name>A0A3P3XQ98_9SPIR</name>